<dbReference type="Proteomes" id="UP000022910">
    <property type="component" value="Unassembled WGS sequence"/>
</dbReference>
<dbReference type="Gene3D" id="3.80.10.10">
    <property type="entry name" value="Ribonuclease Inhibitor"/>
    <property type="match status" value="1"/>
</dbReference>
<keyword evidence="2" id="KW-1185">Reference proteome</keyword>
<comment type="caution">
    <text evidence="1">The sequence shown here is derived from an EMBL/GenBank/DDBJ whole genome shotgun (WGS) entry which is preliminary data.</text>
</comment>
<proteinExistence type="predicted"/>
<reference evidence="1 2" key="1">
    <citation type="submission" date="2014-02" db="EMBL/GenBank/DDBJ databases">
        <title>Single nucleus genome sequencing reveals high similarity among nuclei of an endomycorrhizal fungus.</title>
        <authorList>
            <person name="Lin K."/>
            <person name="Geurts R."/>
            <person name="Zhang Z."/>
            <person name="Limpens E."/>
            <person name="Saunders D.G."/>
            <person name="Mu D."/>
            <person name="Pang E."/>
            <person name="Cao H."/>
            <person name="Cha H."/>
            <person name="Lin T."/>
            <person name="Zhou Q."/>
            <person name="Shang Y."/>
            <person name="Li Y."/>
            <person name="Ivanov S."/>
            <person name="Sharma T."/>
            <person name="Velzen R.V."/>
            <person name="Ruijter N.D."/>
            <person name="Aanen D.K."/>
            <person name="Win J."/>
            <person name="Kamoun S."/>
            <person name="Bisseling T."/>
            <person name="Huang S."/>
        </authorList>
    </citation>
    <scope>NUCLEOTIDE SEQUENCE [LARGE SCALE GENOMIC DNA]</scope>
    <source>
        <strain evidence="2">DAOM197198w</strain>
    </source>
</reference>
<sequence length="540" mass="63513">MQSILPYDCIADILKFLRDDKKTLYECLFVDRNFCQLTIPLLWSRPFEKENMKKSYIIINTLVSCLKEKEKQQLMKEFNDSIEIKIALFDYASYIKGFDYQNFEYAIKKWTESYFNYFVQPFNIHIFIFQLMGDLIFTRTKNFKMLNLSHDKYHDEEEKSFEYNIFQKILTFNNIKKVLINLEKLELKYFSWGHDIDGSLGDKISNFFIELSKYSNNIQDLIIDIFFDSTNTSKVSKSLAKLIESQKNLYSLQVTEYIDYSFINSIQSQANSLKFLRIIELSNFHSLLPILYHCVKLKTLELTEYFEVEDLCELYNSHISLPPIHIENLLAYQIEMERNIQNFEDAMAILINLSKHKLESLTMEFVTCRTISFLKLSCPINLTYLSLKISTFGLIKLYEIISLLKLLKTLIIIESGRYEDPLSPESSNKINQLIKLAISIPISLTRLGISFLVDLTGYEMFYKEFSVPIQELDIYISLDDDHLKGIISYAEKNRNLKRVGIMRFNHSCLDGHISNDLYLKAKSLIPIIGETKKIKHFVNR</sequence>
<evidence type="ECO:0000313" key="2">
    <source>
        <dbReference type="Proteomes" id="UP000022910"/>
    </source>
</evidence>
<dbReference type="EMBL" id="JEMT01027913">
    <property type="protein sequence ID" value="EXX55981.1"/>
    <property type="molecule type" value="Genomic_DNA"/>
</dbReference>
<accession>A0A015K929</accession>
<evidence type="ECO:0000313" key="1">
    <source>
        <dbReference type="EMBL" id="EXX55981.1"/>
    </source>
</evidence>
<dbReference type="InterPro" id="IPR032675">
    <property type="entry name" value="LRR_dom_sf"/>
</dbReference>
<protein>
    <recommendedName>
        <fullName evidence="3">F-box domain-containing protein</fullName>
    </recommendedName>
</protein>
<gene>
    <name evidence="1" type="ORF">RirG_220340</name>
</gene>
<dbReference type="AlphaFoldDB" id="A0A015K929"/>
<name>A0A015K929_RHIIW</name>
<organism evidence="1 2">
    <name type="scientific">Rhizophagus irregularis (strain DAOM 197198w)</name>
    <name type="common">Glomus intraradices</name>
    <dbReference type="NCBI Taxonomy" id="1432141"/>
    <lineage>
        <taxon>Eukaryota</taxon>
        <taxon>Fungi</taxon>
        <taxon>Fungi incertae sedis</taxon>
        <taxon>Mucoromycota</taxon>
        <taxon>Glomeromycotina</taxon>
        <taxon>Glomeromycetes</taxon>
        <taxon>Glomerales</taxon>
        <taxon>Glomeraceae</taxon>
        <taxon>Rhizophagus</taxon>
    </lineage>
</organism>
<dbReference type="HOGENOM" id="CLU_028913_7_0_1"/>
<evidence type="ECO:0008006" key="3">
    <source>
        <dbReference type="Google" id="ProtNLM"/>
    </source>
</evidence>
<dbReference type="OrthoDB" id="2347244at2759"/>